<evidence type="ECO:0000256" key="2">
    <source>
        <dbReference type="ARBA" id="ARBA00004186"/>
    </source>
</evidence>
<evidence type="ECO:0000256" key="6">
    <source>
        <dbReference type="ARBA" id="ARBA00022454"/>
    </source>
</evidence>
<evidence type="ECO:0000256" key="12">
    <source>
        <dbReference type="ARBA" id="ARBA00022838"/>
    </source>
</evidence>
<accession>A0AAW0E0S5</accession>
<keyword evidence="8" id="KW-0132">Cell division</keyword>
<dbReference type="GO" id="GO:0051301">
    <property type="term" value="P:cell division"/>
    <property type="evidence" value="ECO:0007669"/>
    <property type="project" value="UniProtKB-KW"/>
</dbReference>
<evidence type="ECO:0000256" key="10">
    <source>
        <dbReference type="ARBA" id="ARBA00022776"/>
    </source>
</evidence>
<evidence type="ECO:0000256" key="3">
    <source>
        <dbReference type="ARBA" id="ARBA00004629"/>
    </source>
</evidence>
<dbReference type="GO" id="GO:0005874">
    <property type="term" value="C:microtubule"/>
    <property type="evidence" value="ECO:0007669"/>
    <property type="project" value="UniProtKB-KW"/>
</dbReference>
<evidence type="ECO:0000256" key="18">
    <source>
        <dbReference type="SAM" id="MobiDB-lite"/>
    </source>
</evidence>
<evidence type="ECO:0000256" key="16">
    <source>
        <dbReference type="ARBA" id="ARBA00023328"/>
    </source>
</evidence>
<dbReference type="GO" id="GO:0042729">
    <property type="term" value="C:DASH complex"/>
    <property type="evidence" value="ECO:0007669"/>
    <property type="project" value="InterPro"/>
</dbReference>
<protein>
    <recommendedName>
        <fullName evidence="5">DASH complex subunit DAD2</fullName>
    </recommendedName>
    <alternativeName>
        <fullName evidence="17">Outer kinetochore protein DAD2</fullName>
    </alternativeName>
</protein>
<sequence length="131" mass="14566">MSRDSRHSMAASRPSHVFGSNPANSAAALAKFIEKKKEFDAVSALQRASALYLQRIESLAEDCEIMADAGQIHGEVLEQWPRMFQILMAAREEHGSDSTPTTHPNLGQPLVRIPIEELEDVSDEQRHKTAE</sequence>
<keyword evidence="6" id="KW-0158">Chromosome</keyword>
<reference evidence="19 20" key="1">
    <citation type="journal article" date="2024" name="J Genomics">
        <title>Draft genome sequencing and assembly of Favolaschia claudopus CIRM-BRFM 2984 isolated from oak limbs.</title>
        <authorList>
            <person name="Navarro D."/>
            <person name="Drula E."/>
            <person name="Chaduli D."/>
            <person name="Cazenave R."/>
            <person name="Ahrendt S."/>
            <person name="Wang J."/>
            <person name="Lipzen A."/>
            <person name="Daum C."/>
            <person name="Barry K."/>
            <person name="Grigoriev I.V."/>
            <person name="Favel A."/>
            <person name="Rosso M.N."/>
            <person name="Martin F."/>
        </authorList>
    </citation>
    <scope>NUCLEOTIDE SEQUENCE [LARGE SCALE GENOMIC DNA]</scope>
    <source>
        <strain evidence="19 20">CIRM-BRFM 2984</strain>
    </source>
</reference>
<evidence type="ECO:0000313" key="20">
    <source>
        <dbReference type="Proteomes" id="UP001362999"/>
    </source>
</evidence>
<keyword evidence="16" id="KW-0137">Centromere</keyword>
<dbReference type="AlphaFoldDB" id="A0AAW0E0S5"/>
<keyword evidence="13" id="KW-0206">Cytoskeleton</keyword>
<proteinExistence type="inferred from homology"/>
<dbReference type="EMBL" id="JAWWNJ010000004">
    <property type="protein sequence ID" value="KAK7057437.1"/>
    <property type="molecule type" value="Genomic_DNA"/>
</dbReference>
<keyword evidence="14" id="KW-0539">Nucleus</keyword>
<evidence type="ECO:0000256" key="11">
    <source>
        <dbReference type="ARBA" id="ARBA00022829"/>
    </source>
</evidence>
<evidence type="ECO:0000256" key="13">
    <source>
        <dbReference type="ARBA" id="ARBA00023212"/>
    </source>
</evidence>
<keyword evidence="7" id="KW-0963">Cytoplasm</keyword>
<keyword evidence="15" id="KW-0131">Cell cycle</keyword>
<dbReference type="Pfam" id="PF08654">
    <property type="entry name" value="DASH_Dad2"/>
    <property type="match status" value="1"/>
</dbReference>
<evidence type="ECO:0000256" key="14">
    <source>
        <dbReference type="ARBA" id="ARBA00023242"/>
    </source>
</evidence>
<evidence type="ECO:0000256" key="17">
    <source>
        <dbReference type="ARBA" id="ARBA00030568"/>
    </source>
</evidence>
<gene>
    <name evidence="19" type="ORF">R3P38DRAFT_3168963</name>
</gene>
<dbReference type="PANTHER" id="PTHR28036">
    <property type="entry name" value="DASH COMPLEX SUBUNIT DAD2"/>
    <property type="match status" value="1"/>
</dbReference>
<dbReference type="GO" id="GO:1990023">
    <property type="term" value="C:mitotic spindle midzone"/>
    <property type="evidence" value="ECO:0007669"/>
    <property type="project" value="TreeGrafter"/>
</dbReference>
<dbReference type="PANTHER" id="PTHR28036:SF1">
    <property type="entry name" value="DASH COMPLEX SUBUNIT DAD2"/>
    <property type="match status" value="1"/>
</dbReference>
<dbReference type="GO" id="GO:0044732">
    <property type="term" value="C:mitotic spindle pole body"/>
    <property type="evidence" value="ECO:0007669"/>
    <property type="project" value="TreeGrafter"/>
</dbReference>
<dbReference type="Proteomes" id="UP001362999">
    <property type="component" value="Unassembled WGS sequence"/>
</dbReference>
<organism evidence="19 20">
    <name type="scientific">Favolaschia claudopus</name>
    <dbReference type="NCBI Taxonomy" id="2862362"/>
    <lineage>
        <taxon>Eukaryota</taxon>
        <taxon>Fungi</taxon>
        <taxon>Dikarya</taxon>
        <taxon>Basidiomycota</taxon>
        <taxon>Agaricomycotina</taxon>
        <taxon>Agaricomycetes</taxon>
        <taxon>Agaricomycetidae</taxon>
        <taxon>Agaricales</taxon>
        <taxon>Marasmiineae</taxon>
        <taxon>Mycenaceae</taxon>
        <taxon>Favolaschia</taxon>
    </lineage>
</organism>
<dbReference type="InterPro" id="IPR013963">
    <property type="entry name" value="DASH_Dad2"/>
</dbReference>
<dbReference type="GO" id="GO:0000278">
    <property type="term" value="P:mitotic cell cycle"/>
    <property type="evidence" value="ECO:0007669"/>
    <property type="project" value="InterPro"/>
</dbReference>
<evidence type="ECO:0000256" key="7">
    <source>
        <dbReference type="ARBA" id="ARBA00022490"/>
    </source>
</evidence>
<comment type="similarity">
    <text evidence="4">Belongs to the DASH complex DAD2 family.</text>
</comment>
<evidence type="ECO:0000256" key="15">
    <source>
        <dbReference type="ARBA" id="ARBA00023306"/>
    </source>
</evidence>
<evidence type="ECO:0000313" key="19">
    <source>
        <dbReference type="EMBL" id="KAK7057437.1"/>
    </source>
</evidence>
<dbReference type="GO" id="GO:0008608">
    <property type="term" value="P:attachment of spindle microtubules to kinetochore"/>
    <property type="evidence" value="ECO:0007669"/>
    <property type="project" value="TreeGrafter"/>
</dbReference>
<keyword evidence="10" id="KW-0498">Mitosis</keyword>
<evidence type="ECO:0000256" key="4">
    <source>
        <dbReference type="ARBA" id="ARBA00005501"/>
    </source>
</evidence>
<keyword evidence="9" id="KW-0493">Microtubule</keyword>
<evidence type="ECO:0000256" key="9">
    <source>
        <dbReference type="ARBA" id="ARBA00022701"/>
    </source>
</evidence>
<evidence type="ECO:0000256" key="8">
    <source>
        <dbReference type="ARBA" id="ARBA00022618"/>
    </source>
</evidence>
<feature type="region of interest" description="Disordered" evidence="18">
    <location>
        <begin position="93"/>
        <end position="131"/>
    </location>
</feature>
<keyword evidence="11" id="KW-0159">Chromosome partition</keyword>
<name>A0AAW0E0S5_9AGAR</name>
<evidence type="ECO:0000256" key="5">
    <source>
        <dbReference type="ARBA" id="ARBA00020260"/>
    </source>
</evidence>
<keyword evidence="12" id="KW-0995">Kinetochore</keyword>
<keyword evidence="20" id="KW-1185">Reference proteome</keyword>
<comment type="subcellular location">
    <subcellularLocation>
        <location evidence="3">Chromosome</location>
        <location evidence="3">Centromere</location>
        <location evidence="3">Kinetochore</location>
    </subcellularLocation>
    <subcellularLocation>
        <location evidence="2">Cytoplasm</location>
        <location evidence="2">Cytoskeleton</location>
        <location evidence="2">Spindle</location>
    </subcellularLocation>
    <subcellularLocation>
        <location evidence="1">Nucleus</location>
    </subcellularLocation>
</comment>
<evidence type="ECO:0000256" key="1">
    <source>
        <dbReference type="ARBA" id="ARBA00004123"/>
    </source>
</evidence>
<comment type="caution">
    <text evidence="19">The sequence shown here is derived from an EMBL/GenBank/DDBJ whole genome shotgun (WGS) entry which is preliminary data.</text>
</comment>